<dbReference type="AlphaFoldDB" id="A0A919S9B7"/>
<dbReference type="Pfam" id="PF12802">
    <property type="entry name" value="MarR_2"/>
    <property type="match status" value="1"/>
</dbReference>
<name>A0A919S9B7_9ACTN</name>
<dbReference type="GO" id="GO:0006950">
    <property type="term" value="P:response to stress"/>
    <property type="evidence" value="ECO:0007669"/>
    <property type="project" value="TreeGrafter"/>
</dbReference>
<dbReference type="SUPFAM" id="SSF46785">
    <property type="entry name" value="Winged helix' DNA-binding domain"/>
    <property type="match status" value="1"/>
</dbReference>
<dbReference type="Proteomes" id="UP000680865">
    <property type="component" value="Unassembled WGS sequence"/>
</dbReference>
<proteinExistence type="predicted"/>
<dbReference type="InterPro" id="IPR039422">
    <property type="entry name" value="MarR/SlyA-like"/>
</dbReference>
<dbReference type="Gene3D" id="1.10.10.10">
    <property type="entry name" value="Winged helix-like DNA-binding domain superfamily/Winged helix DNA-binding domain"/>
    <property type="match status" value="1"/>
</dbReference>
<keyword evidence="3" id="KW-1185">Reference proteome</keyword>
<dbReference type="GO" id="GO:0003700">
    <property type="term" value="F:DNA-binding transcription factor activity"/>
    <property type="evidence" value="ECO:0007669"/>
    <property type="project" value="InterPro"/>
</dbReference>
<evidence type="ECO:0000259" key="1">
    <source>
        <dbReference type="PROSITE" id="PS50995"/>
    </source>
</evidence>
<dbReference type="InterPro" id="IPR036388">
    <property type="entry name" value="WH-like_DNA-bd_sf"/>
</dbReference>
<dbReference type="PANTHER" id="PTHR33164">
    <property type="entry name" value="TRANSCRIPTIONAL REGULATOR, MARR FAMILY"/>
    <property type="match status" value="1"/>
</dbReference>
<sequence length="154" mass="16567">MEELAHDCAVDIDGPVEDLAAGLIQLTRLIRGIYRRTAERHHLTPVQAKLLCGLLDGPRGMAVLAQTFGVEKAALTGLMDRTEKLGLAQRSPVPGDRRALQATLTDAGRAAAQAFNADVTAEMGKLTEHLGPDTSEQLRATVTDILERHRAHSA</sequence>
<evidence type="ECO:0000313" key="2">
    <source>
        <dbReference type="EMBL" id="GIM67146.1"/>
    </source>
</evidence>
<dbReference type="EMBL" id="BOQP01000003">
    <property type="protein sequence ID" value="GIM67146.1"/>
    <property type="molecule type" value="Genomic_DNA"/>
</dbReference>
<gene>
    <name evidence="2" type="ORF">Aco04nite_04960</name>
</gene>
<dbReference type="RefSeq" id="WP_212995559.1">
    <property type="nucleotide sequence ID" value="NZ_BAAATW010000009.1"/>
</dbReference>
<feature type="domain" description="HTH marR-type" evidence="1">
    <location>
        <begin position="16"/>
        <end position="147"/>
    </location>
</feature>
<dbReference type="SMART" id="SM00347">
    <property type="entry name" value="HTH_MARR"/>
    <property type="match status" value="1"/>
</dbReference>
<evidence type="ECO:0000313" key="3">
    <source>
        <dbReference type="Proteomes" id="UP000680865"/>
    </source>
</evidence>
<comment type="caution">
    <text evidence="2">The sequence shown here is derived from an EMBL/GenBank/DDBJ whole genome shotgun (WGS) entry which is preliminary data.</text>
</comment>
<dbReference type="PANTHER" id="PTHR33164:SF107">
    <property type="entry name" value="TRANSCRIPTIONAL REGULATORY PROTEIN"/>
    <property type="match status" value="1"/>
</dbReference>
<organism evidence="2 3">
    <name type="scientific">Winogradskya consettensis</name>
    <dbReference type="NCBI Taxonomy" id="113560"/>
    <lineage>
        <taxon>Bacteria</taxon>
        <taxon>Bacillati</taxon>
        <taxon>Actinomycetota</taxon>
        <taxon>Actinomycetes</taxon>
        <taxon>Micromonosporales</taxon>
        <taxon>Micromonosporaceae</taxon>
        <taxon>Winogradskya</taxon>
    </lineage>
</organism>
<protein>
    <submittedName>
        <fullName evidence="2">MarR family transcriptional regulator</fullName>
    </submittedName>
</protein>
<reference evidence="2" key="1">
    <citation type="submission" date="2021-03" db="EMBL/GenBank/DDBJ databases">
        <title>Whole genome shotgun sequence of Actinoplanes consettensis NBRC 14913.</title>
        <authorList>
            <person name="Komaki H."/>
            <person name="Tamura T."/>
        </authorList>
    </citation>
    <scope>NUCLEOTIDE SEQUENCE</scope>
    <source>
        <strain evidence="2">NBRC 14913</strain>
    </source>
</reference>
<dbReference type="PROSITE" id="PS50995">
    <property type="entry name" value="HTH_MARR_2"/>
    <property type="match status" value="1"/>
</dbReference>
<dbReference type="InterPro" id="IPR000835">
    <property type="entry name" value="HTH_MarR-typ"/>
</dbReference>
<dbReference type="InterPro" id="IPR036390">
    <property type="entry name" value="WH_DNA-bd_sf"/>
</dbReference>
<accession>A0A919S9B7</accession>